<dbReference type="PANTHER" id="PTHR24379">
    <property type="entry name" value="KRAB AND ZINC FINGER DOMAIN-CONTAINING"/>
    <property type="match status" value="1"/>
</dbReference>
<feature type="domain" description="C2H2-type" evidence="6">
    <location>
        <begin position="247"/>
        <end position="275"/>
    </location>
</feature>
<keyword evidence="2" id="KW-0677">Repeat</keyword>
<dbReference type="GO" id="GO:0008270">
    <property type="term" value="F:zinc ion binding"/>
    <property type="evidence" value="ECO:0007669"/>
    <property type="project" value="UniProtKB-KW"/>
</dbReference>
<keyword evidence="4" id="KW-0862">Zinc</keyword>
<dbReference type="InterPro" id="IPR012934">
    <property type="entry name" value="Znf_AD"/>
</dbReference>
<evidence type="ECO:0000256" key="2">
    <source>
        <dbReference type="ARBA" id="ARBA00022737"/>
    </source>
</evidence>
<keyword evidence="3 5" id="KW-0863">Zinc-finger</keyword>
<evidence type="ECO:0000256" key="3">
    <source>
        <dbReference type="ARBA" id="ARBA00022771"/>
    </source>
</evidence>
<dbReference type="OrthoDB" id="6713977at2759"/>
<dbReference type="InterPro" id="IPR036236">
    <property type="entry name" value="Znf_C2H2_sf"/>
</dbReference>
<gene>
    <name evidence="7" type="ORF">ILUMI_11519</name>
</gene>
<keyword evidence="8" id="KW-1185">Reference proteome</keyword>
<evidence type="ECO:0000259" key="6">
    <source>
        <dbReference type="PROSITE" id="PS50157"/>
    </source>
</evidence>
<keyword evidence="1" id="KW-0479">Metal-binding</keyword>
<protein>
    <recommendedName>
        <fullName evidence="6">C2H2-type domain-containing protein</fullName>
    </recommendedName>
</protein>
<evidence type="ECO:0000313" key="8">
    <source>
        <dbReference type="Proteomes" id="UP000801492"/>
    </source>
</evidence>
<dbReference type="PROSITE" id="PS00028">
    <property type="entry name" value="ZINC_FINGER_C2H2_1"/>
    <property type="match status" value="1"/>
</dbReference>
<dbReference type="AlphaFoldDB" id="A0A8K0GDV6"/>
<reference evidence="7" key="1">
    <citation type="submission" date="2019-08" db="EMBL/GenBank/DDBJ databases">
        <title>The genome of the North American firefly Photinus pyralis.</title>
        <authorList>
            <consortium name="Photinus pyralis genome working group"/>
            <person name="Fallon T.R."/>
            <person name="Sander Lower S.E."/>
            <person name="Weng J.-K."/>
        </authorList>
    </citation>
    <scope>NUCLEOTIDE SEQUENCE</scope>
    <source>
        <strain evidence="7">TRF0915ILg1</strain>
        <tissue evidence="7">Whole body</tissue>
    </source>
</reference>
<dbReference type="SUPFAM" id="SSF57667">
    <property type="entry name" value="beta-beta-alpha zinc fingers"/>
    <property type="match status" value="1"/>
</dbReference>
<dbReference type="Gene3D" id="3.30.160.60">
    <property type="entry name" value="Classic Zinc Finger"/>
    <property type="match status" value="1"/>
</dbReference>
<dbReference type="InterPro" id="IPR013087">
    <property type="entry name" value="Znf_C2H2_type"/>
</dbReference>
<proteinExistence type="predicted"/>
<dbReference type="PROSITE" id="PS50157">
    <property type="entry name" value="ZINC_FINGER_C2H2_2"/>
    <property type="match status" value="2"/>
</dbReference>
<evidence type="ECO:0000256" key="5">
    <source>
        <dbReference type="PROSITE-ProRule" id="PRU00042"/>
    </source>
</evidence>
<sequence length="317" mass="36572">MRACQACLKLIEDGKPLFYLSDIYVDPIRFTSDTITIKDKLTDCVPELLLDSVPNGILCELCINLVMIAYEFRQRCLETQHKIYGYLQQMPTNTKIDVNEIAIYYNRLEIIAKGGNPFATESNKGISVSSVTTTRGEQNTYSKPFENNTSSVCNQSSQNEQTHYLKVGRLCNSSPQDNNLNGVDERIKSFPCKICNKVFLGELNLKNHSAAVHPDPLLRCHICKFVTRKRIIMRRHKNHHKKKKMPYACIHCDYRTRLSQALSQHVKDKHYKSKPTPLRSSARLLQNKINQALTYKESLRSPQNNLQNEKTYFETFF</sequence>
<dbReference type="EMBL" id="VTPC01006793">
    <property type="protein sequence ID" value="KAF2894658.1"/>
    <property type="molecule type" value="Genomic_DNA"/>
</dbReference>
<name>A0A8K0GDV6_IGNLU</name>
<dbReference type="PANTHER" id="PTHR24379:SF121">
    <property type="entry name" value="C2H2-TYPE DOMAIN-CONTAINING PROTEIN"/>
    <property type="match status" value="1"/>
</dbReference>
<dbReference type="SMART" id="SM00868">
    <property type="entry name" value="zf-AD"/>
    <property type="match status" value="1"/>
</dbReference>
<feature type="domain" description="C2H2-type" evidence="6">
    <location>
        <begin position="190"/>
        <end position="213"/>
    </location>
</feature>
<dbReference type="SMART" id="SM00355">
    <property type="entry name" value="ZnF_C2H2"/>
    <property type="match status" value="3"/>
</dbReference>
<comment type="caution">
    <text evidence="7">The sequence shown here is derived from an EMBL/GenBank/DDBJ whole genome shotgun (WGS) entry which is preliminary data.</text>
</comment>
<accession>A0A8K0GDV6</accession>
<evidence type="ECO:0000256" key="1">
    <source>
        <dbReference type="ARBA" id="ARBA00022723"/>
    </source>
</evidence>
<evidence type="ECO:0000313" key="7">
    <source>
        <dbReference type="EMBL" id="KAF2894658.1"/>
    </source>
</evidence>
<evidence type="ECO:0000256" key="4">
    <source>
        <dbReference type="ARBA" id="ARBA00022833"/>
    </source>
</evidence>
<dbReference type="Proteomes" id="UP000801492">
    <property type="component" value="Unassembled WGS sequence"/>
</dbReference>
<organism evidence="7 8">
    <name type="scientific">Ignelater luminosus</name>
    <name type="common">Cucubano</name>
    <name type="synonym">Pyrophorus luminosus</name>
    <dbReference type="NCBI Taxonomy" id="2038154"/>
    <lineage>
        <taxon>Eukaryota</taxon>
        <taxon>Metazoa</taxon>
        <taxon>Ecdysozoa</taxon>
        <taxon>Arthropoda</taxon>
        <taxon>Hexapoda</taxon>
        <taxon>Insecta</taxon>
        <taxon>Pterygota</taxon>
        <taxon>Neoptera</taxon>
        <taxon>Endopterygota</taxon>
        <taxon>Coleoptera</taxon>
        <taxon>Polyphaga</taxon>
        <taxon>Elateriformia</taxon>
        <taxon>Elateroidea</taxon>
        <taxon>Elateridae</taxon>
        <taxon>Agrypninae</taxon>
        <taxon>Pyrophorini</taxon>
        <taxon>Ignelater</taxon>
    </lineage>
</organism>
<dbReference type="GO" id="GO:0005634">
    <property type="term" value="C:nucleus"/>
    <property type="evidence" value="ECO:0007669"/>
    <property type="project" value="InterPro"/>
</dbReference>